<dbReference type="PANTHER" id="PTHR48048">
    <property type="entry name" value="GLYCOSYLTRANSFERASE"/>
    <property type="match status" value="1"/>
</dbReference>
<proteinExistence type="inferred from homology"/>
<evidence type="ECO:0000256" key="2">
    <source>
        <dbReference type="ARBA" id="ARBA00022679"/>
    </source>
</evidence>
<reference evidence="4" key="3">
    <citation type="journal article" date="2017" name="Nature">
        <title>Genome sequence of the progenitor of the wheat D genome Aegilops tauschii.</title>
        <authorList>
            <person name="Luo M.C."/>
            <person name="Gu Y.Q."/>
            <person name="Puiu D."/>
            <person name="Wang H."/>
            <person name="Twardziok S.O."/>
            <person name="Deal K.R."/>
            <person name="Huo N."/>
            <person name="Zhu T."/>
            <person name="Wang L."/>
            <person name="Wang Y."/>
            <person name="McGuire P.E."/>
            <person name="Liu S."/>
            <person name="Long H."/>
            <person name="Ramasamy R.K."/>
            <person name="Rodriguez J.C."/>
            <person name="Van S.L."/>
            <person name="Yuan L."/>
            <person name="Wang Z."/>
            <person name="Xia Z."/>
            <person name="Xiao L."/>
            <person name="Anderson O.D."/>
            <person name="Ouyang S."/>
            <person name="Liang Y."/>
            <person name="Zimin A.V."/>
            <person name="Pertea G."/>
            <person name="Qi P."/>
            <person name="Bennetzen J.L."/>
            <person name="Dai X."/>
            <person name="Dawson M.W."/>
            <person name="Muller H.G."/>
            <person name="Kugler K."/>
            <person name="Rivarola-Duarte L."/>
            <person name="Spannagl M."/>
            <person name="Mayer K.F.X."/>
            <person name="Lu F.H."/>
            <person name="Bevan M.W."/>
            <person name="Leroy P."/>
            <person name="Li P."/>
            <person name="You F.M."/>
            <person name="Sun Q."/>
            <person name="Liu Z."/>
            <person name="Lyons E."/>
            <person name="Wicker T."/>
            <person name="Salzberg S.L."/>
            <person name="Devos K.M."/>
            <person name="Dvorak J."/>
        </authorList>
    </citation>
    <scope>NUCLEOTIDE SEQUENCE [LARGE SCALE GENOMIC DNA]</scope>
    <source>
        <strain evidence="4">cv. AL8/78</strain>
    </source>
</reference>
<organism evidence="4 5">
    <name type="scientific">Aegilops tauschii subsp. strangulata</name>
    <name type="common">Goatgrass</name>
    <dbReference type="NCBI Taxonomy" id="200361"/>
    <lineage>
        <taxon>Eukaryota</taxon>
        <taxon>Viridiplantae</taxon>
        <taxon>Streptophyta</taxon>
        <taxon>Embryophyta</taxon>
        <taxon>Tracheophyta</taxon>
        <taxon>Spermatophyta</taxon>
        <taxon>Magnoliopsida</taxon>
        <taxon>Liliopsida</taxon>
        <taxon>Poales</taxon>
        <taxon>Poaceae</taxon>
        <taxon>BOP clade</taxon>
        <taxon>Pooideae</taxon>
        <taxon>Triticodae</taxon>
        <taxon>Triticeae</taxon>
        <taxon>Triticinae</taxon>
        <taxon>Aegilops</taxon>
    </lineage>
</organism>
<protein>
    <recommendedName>
        <fullName evidence="6">Glycosyltransferase</fullName>
    </recommendedName>
</protein>
<reference evidence="5" key="1">
    <citation type="journal article" date="2014" name="Science">
        <title>Ancient hybridizations among the ancestral genomes of bread wheat.</title>
        <authorList>
            <consortium name="International Wheat Genome Sequencing Consortium,"/>
            <person name="Marcussen T."/>
            <person name="Sandve S.R."/>
            <person name="Heier L."/>
            <person name="Spannagl M."/>
            <person name="Pfeifer M."/>
            <person name="Jakobsen K.S."/>
            <person name="Wulff B.B."/>
            <person name="Steuernagel B."/>
            <person name="Mayer K.F."/>
            <person name="Olsen O.A."/>
        </authorList>
    </citation>
    <scope>NUCLEOTIDE SEQUENCE [LARGE SCALE GENOMIC DNA]</scope>
    <source>
        <strain evidence="5">cv. AL8/78</strain>
    </source>
</reference>
<dbReference type="AlphaFoldDB" id="A0A453S870"/>
<dbReference type="Gramene" id="AET7Gv20851300.2">
    <property type="protein sequence ID" value="AET7Gv20851300.2"/>
    <property type="gene ID" value="AET7Gv20851300"/>
</dbReference>
<reference evidence="4" key="4">
    <citation type="submission" date="2019-03" db="UniProtKB">
        <authorList>
            <consortium name="EnsemblPlants"/>
        </authorList>
    </citation>
    <scope>IDENTIFICATION</scope>
</reference>
<accession>A0A453S870</accession>
<feature type="region of interest" description="Disordered" evidence="3">
    <location>
        <begin position="1"/>
        <end position="21"/>
    </location>
</feature>
<evidence type="ECO:0000256" key="3">
    <source>
        <dbReference type="SAM" id="MobiDB-lite"/>
    </source>
</evidence>
<name>A0A453S870_AEGTS</name>
<comment type="similarity">
    <text evidence="1">Belongs to the UDP-glycosyltransferase family.</text>
</comment>
<dbReference type="InterPro" id="IPR002213">
    <property type="entry name" value="UDP_glucos_trans"/>
</dbReference>
<keyword evidence="5" id="KW-1185">Reference proteome</keyword>
<dbReference type="Proteomes" id="UP000015105">
    <property type="component" value="Chromosome 7D"/>
</dbReference>
<evidence type="ECO:0008006" key="6">
    <source>
        <dbReference type="Google" id="ProtNLM"/>
    </source>
</evidence>
<dbReference type="Pfam" id="PF00201">
    <property type="entry name" value="UDPGT"/>
    <property type="match status" value="1"/>
</dbReference>
<dbReference type="SUPFAM" id="SSF53756">
    <property type="entry name" value="UDP-Glycosyltransferase/glycogen phosphorylase"/>
    <property type="match status" value="1"/>
</dbReference>
<evidence type="ECO:0000256" key="1">
    <source>
        <dbReference type="ARBA" id="ARBA00009995"/>
    </source>
</evidence>
<evidence type="ECO:0000313" key="4">
    <source>
        <dbReference type="EnsemblPlants" id="AET7Gv20851300.2"/>
    </source>
</evidence>
<dbReference type="GO" id="GO:0035251">
    <property type="term" value="F:UDP-glucosyltransferase activity"/>
    <property type="evidence" value="ECO:0007669"/>
    <property type="project" value="InterPro"/>
</dbReference>
<dbReference type="Gene3D" id="3.40.50.2000">
    <property type="entry name" value="Glycogen Phosphorylase B"/>
    <property type="match status" value="2"/>
</dbReference>
<reference evidence="4" key="5">
    <citation type="journal article" date="2021" name="G3 (Bethesda)">
        <title>Aegilops tauschii genome assembly Aet v5.0 features greater sequence contiguity and improved annotation.</title>
        <authorList>
            <person name="Wang L."/>
            <person name="Zhu T."/>
            <person name="Rodriguez J.C."/>
            <person name="Deal K.R."/>
            <person name="Dubcovsky J."/>
            <person name="McGuire P.E."/>
            <person name="Lux T."/>
            <person name="Spannagl M."/>
            <person name="Mayer K.F.X."/>
            <person name="Baldrich P."/>
            <person name="Meyers B.C."/>
            <person name="Huo N."/>
            <person name="Gu Y.Q."/>
            <person name="Zhou H."/>
            <person name="Devos K.M."/>
            <person name="Bennetzen J.L."/>
            <person name="Unver T."/>
            <person name="Budak H."/>
            <person name="Gulick P.J."/>
            <person name="Galiba G."/>
            <person name="Kalapos B."/>
            <person name="Nelson D.R."/>
            <person name="Li P."/>
            <person name="You F.M."/>
            <person name="Luo M.C."/>
            <person name="Dvorak J."/>
        </authorList>
    </citation>
    <scope>NUCLEOTIDE SEQUENCE [LARGE SCALE GENOMIC DNA]</scope>
    <source>
        <strain evidence="4">cv. AL8/78</strain>
    </source>
</reference>
<dbReference type="FunFam" id="3.40.50.2000:FF:000056">
    <property type="entry name" value="Glycosyltransferase"/>
    <property type="match status" value="1"/>
</dbReference>
<evidence type="ECO:0000313" key="5">
    <source>
        <dbReference type="Proteomes" id="UP000015105"/>
    </source>
</evidence>
<dbReference type="InterPro" id="IPR050481">
    <property type="entry name" value="UDP-glycosyltransf_plant"/>
</dbReference>
<dbReference type="EnsemblPlants" id="AET7Gv20851300.2">
    <property type="protein sequence ID" value="AET7Gv20851300.2"/>
    <property type="gene ID" value="AET7Gv20851300"/>
</dbReference>
<keyword evidence="2" id="KW-0808">Transferase</keyword>
<dbReference type="STRING" id="200361.A0A453S870"/>
<sequence length="491" mass="52309">SLLQCANHRPDHQAKLNQNTPMSTPRRVVVVAGQSLSHLISMLEFAAMCLRRGLAVTVAVPDPSLTAPAFRSTIGRYASRLPTLSVHSLPPPPALDAASAAAHPFIRMQAASRSQAPVLRDFLHSLPDVHALVADMFAAYLLDVAAEVGVPGHLFYCTGAANLTVFLELPSFCSGSGGNLKDLGDAPVSFPGVPTMPASHLVDAVLDSGTDLYAAVLDVFGRMAAARGILVNTFEALEGSAVAAIRDGRCLRGPAAPRVYCVGPLIAEGGAEKEEERHPCLRWLDAQPEGSVVYISFGSRCTVSLEQIREMAKGLEMSGHRFLWVLRAPPAFAAAAGEPDATLSLLPDGFLARTAGRGLVVTASWVPQMDVLRHASTGTFITHCGWNSTLEAAATGVPMVCWPLEAEQWMNKVYIVEEMKVGVAVRGYNKPGVLVTADNVDATVRQIMDMESEGRRAVVERAMAVKESAAAAWKEGGSSCVAFVEFVKQME</sequence>
<dbReference type="PANTHER" id="PTHR48048:SF17">
    <property type="entry name" value="GLYCOSYLTRANSFERASE"/>
    <property type="match status" value="1"/>
</dbReference>
<reference evidence="5" key="2">
    <citation type="journal article" date="2017" name="Nat. Plants">
        <title>The Aegilops tauschii genome reveals multiple impacts of transposons.</title>
        <authorList>
            <person name="Zhao G."/>
            <person name="Zou C."/>
            <person name="Li K."/>
            <person name="Wang K."/>
            <person name="Li T."/>
            <person name="Gao L."/>
            <person name="Zhang X."/>
            <person name="Wang H."/>
            <person name="Yang Z."/>
            <person name="Liu X."/>
            <person name="Jiang W."/>
            <person name="Mao L."/>
            <person name="Kong X."/>
            <person name="Jiao Y."/>
            <person name="Jia J."/>
        </authorList>
    </citation>
    <scope>NUCLEOTIDE SEQUENCE [LARGE SCALE GENOMIC DNA]</scope>
    <source>
        <strain evidence="5">cv. AL8/78</strain>
    </source>
</reference>
<dbReference type="CDD" id="cd03784">
    <property type="entry name" value="GT1_Gtf-like"/>
    <property type="match status" value="1"/>
</dbReference>